<dbReference type="PANTHER" id="PTHR43520">
    <property type="entry name" value="ATP7, ISOFORM B"/>
    <property type="match status" value="1"/>
</dbReference>
<evidence type="ECO:0000256" key="15">
    <source>
        <dbReference type="SAM" id="Phobius"/>
    </source>
</evidence>
<evidence type="ECO:0000256" key="11">
    <source>
        <dbReference type="ARBA" id="ARBA00022967"/>
    </source>
</evidence>
<evidence type="ECO:0000256" key="10">
    <source>
        <dbReference type="ARBA" id="ARBA00022842"/>
    </source>
</evidence>
<evidence type="ECO:0000256" key="2">
    <source>
        <dbReference type="ARBA" id="ARBA00006024"/>
    </source>
</evidence>
<evidence type="ECO:0000313" key="17">
    <source>
        <dbReference type="EMBL" id="VAW12326.1"/>
    </source>
</evidence>
<dbReference type="SUPFAM" id="SSF56784">
    <property type="entry name" value="HAD-like"/>
    <property type="match status" value="1"/>
</dbReference>
<dbReference type="GO" id="GO:0055070">
    <property type="term" value="P:copper ion homeostasis"/>
    <property type="evidence" value="ECO:0007669"/>
    <property type="project" value="TreeGrafter"/>
</dbReference>
<dbReference type="NCBIfam" id="TIGR01512">
    <property type="entry name" value="ATPase-IB2_Cd"/>
    <property type="match status" value="1"/>
</dbReference>
<sequence>MARTNENKAETFDGAIDASPWVVKTENGWHFDLIVPGINCAGCIRAIEDVLRSQAGVTAARVNFSTRRVAVDWQGKRADGSRLVHAVEALGYRVQPFDAETLAAAKDDPEGRALLRAMAVAGFATGNIMLLSVSVWSGAEFATRELFHWLSALIALPAVVYSGRPFFRSALGALTHRRLNMDVPISLAILLAAAVSLFETMNAGRHAYFDASVMLVFFLLVGRYLDHLTRSRARGAAADLLALAATAATIFDEAGGRKCVRTSELKPGHVLAVAPGERIAADGKVVAGRSDLDRSMVTGETVPEAVEPGVRVHAGTLNLSGALRVEVTATGEDTLLAEIVRLMEVAEQGRGAQVRLADRAARIYSPAVHILALITFIGWIYATGDPRQSILIAVSVLIITCPCALGLAVPAVQVAAAGTLMRLGVLVKHGEALEALAGADTVVFDKTGTLTLGKPRLARDADSDGLALAAALAVESRHPLAQALVVAARKNGLDIASAEEVMEHPGQGLSGRISGRGVRLGNRKFIQLEANRDEDDGLSELWLSVEGGPPRRFAFEDAPRQDADEVVAALKARGLQTRLLSGDRRVVVARLARELGFEDHAAGATPDVKLASVEALRAAGANVLMVGDGLNDAPALAAANVSMSPSSAADISQTSAGFVYLGERLWPIVETLDIARRADRLVRQNFAIAIGYNLVAVPIAMAGFASPLLAAVAMSTSSIVVTANALRVAWVAPRARKKAQETTLPLTGRPVPPHGDAVA</sequence>
<evidence type="ECO:0000256" key="13">
    <source>
        <dbReference type="ARBA" id="ARBA00023065"/>
    </source>
</evidence>
<reference evidence="17" key="1">
    <citation type="submission" date="2018-06" db="EMBL/GenBank/DDBJ databases">
        <authorList>
            <person name="Zhirakovskaya E."/>
        </authorList>
    </citation>
    <scope>NUCLEOTIDE SEQUENCE</scope>
</reference>
<dbReference type="FunFam" id="2.70.150.10:FF:000002">
    <property type="entry name" value="Copper-transporting ATPase 1, putative"/>
    <property type="match status" value="1"/>
</dbReference>
<dbReference type="EC" id="3.6.3.4" evidence="17"/>
<dbReference type="GO" id="GO:0016887">
    <property type="term" value="F:ATP hydrolysis activity"/>
    <property type="evidence" value="ECO:0007669"/>
    <property type="project" value="InterPro"/>
</dbReference>
<dbReference type="NCBIfam" id="TIGR01494">
    <property type="entry name" value="ATPase_P-type"/>
    <property type="match status" value="1"/>
</dbReference>
<keyword evidence="12 15" id="KW-1133">Transmembrane helix</keyword>
<evidence type="ECO:0000256" key="1">
    <source>
        <dbReference type="ARBA" id="ARBA00004651"/>
    </source>
</evidence>
<gene>
    <name evidence="17" type="ORF">MNBD_ALPHA09-734</name>
</gene>
<evidence type="ECO:0000259" key="16">
    <source>
        <dbReference type="PROSITE" id="PS50846"/>
    </source>
</evidence>
<keyword evidence="14 15" id="KW-0472">Membrane</keyword>
<dbReference type="InterPro" id="IPR018303">
    <property type="entry name" value="ATPase_P-typ_P_site"/>
</dbReference>
<evidence type="ECO:0000256" key="4">
    <source>
        <dbReference type="ARBA" id="ARBA00022475"/>
    </source>
</evidence>
<dbReference type="PROSITE" id="PS01047">
    <property type="entry name" value="HMA_1"/>
    <property type="match status" value="1"/>
</dbReference>
<comment type="subcellular location">
    <subcellularLocation>
        <location evidence="1">Cell membrane</location>
        <topology evidence="1">Multi-pass membrane protein</topology>
    </subcellularLocation>
</comment>
<dbReference type="Gene3D" id="3.40.1110.10">
    <property type="entry name" value="Calcium-transporting ATPase, cytoplasmic domain N"/>
    <property type="match status" value="1"/>
</dbReference>
<dbReference type="SUPFAM" id="SSF55008">
    <property type="entry name" value="HMA, heavy metal-associated domain"/>
    <property type="match status" value="1"/>
</dbReference>
<evidence type="ECO:0000256" key="7">
    <source>
        <dbReference type="ARBA" id="ARBA00022723"/>
    </source>
</evidence>
<keyword evidence="11" id="KW-1278">Translocase</keyword>
<proteinExistence type="inferred from homology"/>
<dbReference type="Pfam" id="PF00702">
    <property type="entry name" value="Hydrolase"/>
    <property type="match status" value="1"/>
</dbReference>
<keyword evidence="7" id="KW-0479">Metal-binding</keyword>
<dbReference type="InterPro" id="IPR001757">
    <property type="entry name" value="P_typ_ATPase"/>
</dbReference>
<keyword evidence="4" id="KW-1003">Cell membrane</keyword>
<dbReference type="InterPro" id="IPR027256">
    <property type="entry name" value="P-typ_ATPase_IB"/>
</dbReference>
<dbReference type="InterPro" id="IPR059000">
    <property type="entry name" value="ATPase_P-type_domA"/>
</dbReference>
<evidence type="ECO:0000256" key="8">
    <source>
        <dbReference type="ARBA" id="ARBA00022741"/>
    </source>
</evidence>
<keyword evidence="8" id="KW-0547">Nucleotide-binding</keyword>
<dbReference type="PROSITE" id="PS01229">
    <property type="entry name" value="COF_2"/>
    <property type="match status" value="1"/>
</dbReference>
<dbReference type="CDD" id="cd00371">
    <property type="entry name" value="HMA"/>
    <property type="match status" value="1"/>
</dbReference>
<keyword evidence="10" id="KW-0460">Magnesium</keyword>
<dbReference type="GO" id="GO:0043682">
    <property type="term" value="F:P-type divalent copper transporter activity"/>
    <property type="evidence" value="ECO:0007669"/>
    <property type="project" value="TreeGrafter"/>
</dbReference>
<dbReference type="Gene3D" id="3.30.70.100">
    <property type="match status" value="1"/>
</dbReference>
<dbReference type="InterPro" id="IPR006121">
    <property type="entry name" value="HMA_dom"/>
</dbReference>
<keyword evidence="5" id="KW-0597">Phosphoprotein</keyword>
<dbReference type="InterPro" id="IPR023298">
    <property type="entry name" value="ATPase_P-typ_TM_dom_sf"/>
</dbReference>
<dbReference type="Pfam" id="PF00403">
    <property type="entry name" value="HMA"/>
    <property type="match status" value="1"/>
</dbReference>
<dbReference type="NCBIfam" id="TIGR01525">
    <property type="entry name" value="ATPase-IB_hvy"/>
    <property type="match status" value="1"/>
</dbReference>
<dbReference type="AlphaFoldDB" id="A0A3B0TYZ6"/>
<evidence type="ECO:0000256" key="14">
    <source>
        <dbReference type="ARBA" id="ARBA00023136"/>
    </source>
</evidence>
<dbReference type="InterPro" id="IPR008250">
    <property type="entry name" value="ATPase_P-typ_transduc_dom_A_sf"/>
</dbReference>
<keyword evidence="3" id="KW-0813">Transport</keyword>
<dbReference type="SUPFAM" id="SSF81653">
    <property type="entry name" value="Calcium ATPase, transduction domain A"/>
    <property type="match status" value="1"/>
</dbReference>
<dbReference type="InterPro" id="IPR017969">
    <property type="entry name" value="Heavy-metal-associated_CS"/>
</dbReference>
<dbReference type="SUPFAM" id="SSF81665">
    <property type="entry name" value="Calcium ATPase, transmembrane domain M"/>
    <property type="match status" value="1"/>
</dbReference>
<dbReference type="EMBL" id="UOEM01000042">
    <property type="protein sequence ID" value="VAW12326.1"/>
    <property type="molecule type" value="Genomic_DNA"/>
</dbReference>
<feature type="transmembrane region" description="Helical" evidence="15">
    <location>
        <begin position="363"/>
        <end position="382"/>
    </location>
</feature>
<dbReference type="GO" id="GO:0005524">
    <property type="term" value="F:ATP binding"/>
    <property type="evidence" value="ECO:0007669"/>
    <property type="project" value="UniProtKB-KW"/>
</dbReference>
<accession>A0A3B0TYZ6</accession>
<feature type="transmembrane region" description="Helical" evidence="15">
    <location>
        <begin position="179"/>
        <end position="201"/>
    </location>
</feature>
<evidence type="ECO:0000256" key="12">
    <source>
        <dbReference type="ARBA" id="ARBA00022989"/>
    </source>
</evidence>
<feature type="transmembrane region" description="Helical" evidence="15">
    <location>
        <begin position="388"/>
        <end position="412"/>
    </location>
</feature>
<feature type="domain" description="HMA" evidence="16">
    <location>
        <begin position="29"/>
        <end position="95"/>
    </location>
</feature>
<evidence type="ECO:0000256" key="5">
    <source>
        <dbReference type="ARBA" id="ARBA00022553"/>
    </source>
</evidence>
<dbReference type="Pfam" id="PF00122">
    <property type="entry name" value="E1-E2_ATPase"/>
    <property type="match status" value="1"/>
</dbReference>
<dbReference type="Gene3D" id="3.40.50.1000">
    <property type="entry name" value="HAD superfamily/HAD-like"/>
    <property type="match status" value="1"/>
</dbReference>
<dbReference type="PROSITE" id="PS00154">
    <property type="entry name" value="ATPASE_E1_E2"/>
    <property type="match status" value="1"/>
</dbReference>
<dbReference type="Gene3D" id="2.70.150.10">
    <property type="entry name" value="Calcium-transporting ATPase, cytoplasmic transduction domain A"/>
    <property type="match status" value="1"/>
</dbReference>
<name>A0A3B0TYZ6_9ZZZZ</name>
<feature type="transmembrane region" description="Helical" evidence="15">
    <location>
        <begin position="207"/>
        <end position="225"/>
    </location>
</feature>
<dbReference type="InterPro" id="IPR036163">
    <property type="entry name" value="HMA_dom_sf"/>
</dbReference>
<evidence type="ECO:0000256" key="3">
    <source>
        <dbReference type="ARBA" id="ARBA00022448"/>
    </source>
</evidence>
<dbReference type="PRINTS" id="PR00119">
    <property type="entry name" value="CATATPASE"/>
</dbReference>
<feature type="transmembrane region" description="Helical" evidence="15">
    <location>
        <begin position="113"/>
        <end position="134"/>
    </location>
</feature>
<dbReference type="GO" id="GO:0005886">
    <property type="term" value="C:plasma membrane"/>
    <property type="evidence" value="ECO:0007669"/>
    <property type="project" value="UniProtKB-SubCell"/>
</dbReference>
<feature type="transmembrane region" description="Helical" evidence="15">
    <location>
        <begin position="711"/>
        <end position="730"/>
    </location>
</feature>
<organism evidence="17">
    <name type="scientific">hydrothermal vent metagenome</name>
    <dbReference type="NCBI Taxonomy" id="652676"/>
    <lineage>
        <taxon>unclassified sequences</taxon>
        <taxon>metagenomes</taxon>
        <taxon>ecological metagenomes</taxon>
    </lineage>
</organism>
<evidence type="ECO:0000256" key="6">
    <source>
        <dbReference type="ARBA" id="ARBA00022692"/>
    </source>
</evidence>
<keyword evidence="6 15" id="KW-0812">Transmembrane</keyword>
<feature type="transmembrane region" description="Helical" evidence="15">
    <location>
        <begin position="686"/>
        <end position="705"/>
    </location>
</feature>
<dbReference type="GO" id="GO:0005507">
    <property type="term" value="F:copper ion binding"/>
    <property type="evidence" value="ECO:0007669"/>
    <property type="project" value="TreeGrafter"/>
</dbReference>
<dbReference type="NCBIfam" id="TIGR01511">
    <property type="entry name" value="ATPase-IB1_Cu"/>
    <property type="match status" value="1"/>
</dbReference>
<feature type="transmembrane region" description="Helical" evidence="15">
    <location>
        <begin position="146"/>
        <end position="167"/>
    </location>
</feature>
<dbReference type="PROSITE" id="PS50846">
    <property type="entry name" value="HMA_2"/>
    <property type="match status" value="1"/>
</dbReference>
<keyword evidence="13" id="KW-0406">Ion transport</keyword>
<dbReference type="InterPro" id="IPR023299">
    <property type="entry name" value="ATPase_P-typ_cyto_dom_N"/>
</dbReference>
<keyword evidence="17" id="KW-0378">Hydrolase</keyword>
<keyword evidence="9" id="KW-0067">ATP-binding</keyword>
<dbReference type="InterPro" id="IPR036412">
    <property type="entry name" value="HAD-like_sf"/>
</dbReference>
<comment type="similarity">
    <text evidence="2">Belongs to the cation transport ATPase (P-type) (TC 3.A.3) family. Type IB subfamily.</text>
</comment>
<protein>
    <submittedName>
        <fullName evidence="17">Type cbb3 cytochrome oxidase biogenesis protein CcoI Copper-translocating P-type ATPase</fullName>
        <ecNumber evidence="17">3.6.3.4</ecNumber>
    </submittedName>
</protein>
<dbReference type="PANTHER" id="PTHR43520:SF5">
    <property type="entry name" value="CATION-TRANSPORTING P-TYPE ATPASE-RELATED"/>
    <property type="match status" value="1"/>
</dbReference>
<dbReference type="InterPro" id="IPR023214">
    <property type="entry name" value="HAD_sf"/>
</dbReference>
<evidence type="ECO:0000256" key="9">
    <source>
        <dbReference type="ARBA" id="ARBA00022840"/>
    </source>
</evidence>